<gene>
    <name evidence="1" type="ORF">MTR67_030840</name>
</gene>
<protein>
    <submittedName>
        <fullName evidence="1">Uncharacterized protein</fullName>
    </submittedName>
</protein>
<dbReference type="Proteomes" id="UP001234989">
    <property type="component" value="Chromosome 7"/>
</dbReference>
<dbReference type="AlphaFoldDB" id="A0AAF0U1D0"/>
<evidence type="ECO:0000313" key="2">
    <source>
        <dbReference type="Proteomes" id="UP001234989"/>
    </source>
</evidence>
<accession>A0AAF0U1D0</accession>
<dbReference type="EMBL" id="CP133618">
    <property type="protein sequence ID" value="WMV37455.1"/>
    <property type="molecule type" value="Genomic_DNA"/>
</dbReference>
<reference evidence="1" key="1">
    <citation type="submission" date="2023-08" db="EMBL/GenBank/DDBJ databases">
        <title>A de novo genome assembly of Solanum verrucosum Schlechtendal, a Mexican diploid species geographically isolated from the other diploid A-genome species in potato relatives.</title>
        <authorList>
            <person name="Hosaka K."/>
        </authorList>
    </citation>
    <scope>NUCLEOTIDE SEQUENCE</scope>
    <source>
        <tissue evidence="1">Young leaves</tissue>
    </source>
</reference>
<sequence>MVVLLGKGHKVKAYLLQASKGKDGRQAQPSGSFSDVPHQNRFYNLQTRRHHKGSLDVVTNVFTNHKSLKYVFTQKDFNLFPRRWLVLLKDYDMSILYHPGKKNLVADALSRLSMESVAYNEGGVIIHNGSESYFLLDVKARQDLDLVHPRLVEVSSGSRPQMGAADHRLTDRRSWPAICPSFGQGKE</sequence>
<evidence type="ECO:0000313" key="1">
    <source>
        <dbReference type="EMBL" id="WMV37455.1"/>
    </source>
</evidence>
<organism evidence="1 2">
    <name type="scientific">Solanum verrucosum</name>
    <dbReference type="NCBI Taxonomy" id="315347"/>
    <lineage>
        <taxon>Eukaryota</taxon>
        <taxon>Viridiplantae</taxon>
        <taxon>Streptophyta</taxon>
        <taxon>Embryophyta</taxon>
        <taxon>Tracheophyta</taxon>
        <taxon>Spermatophyta</taxon>
        <taxon>Magnoliopsida</taxon>
        <taxon>eudicotyledons</taxon>
        <taxon>Gunneridae</taxon>
        <taxon>Pentapetalae</taxon>
        <taxon>asterids</taxon>
        <taxon>lamiids</taxon>
        <taxon>Solanales</taxon>
        <taxon>Solanaceae</taxon>
        <taxon>Solanoideae</taxon>
        <taxon>Solaneae</taxon>
        <taxon>Solanum</taxon>
    </lineage>
</organism>
<proteinExistence type="predicted"/>
<keyword evidence="2" id="KW-1185">Reference proteome</keyword>
<name>A0AAF0U1D0_SOLVR</name>